<accession>Q6ILQ4</accession>
<feature type="compositionally biased region" description="Low complexity" evidence="1">
    <location>
        <begin position="65"/>
        <end position="85"/>
    </location>
</feature>
<dbReference type="AlphaFoldDB" id="Q6ILQ4"/>
<evidence type="ECO:0000256" key="1">
    <source>
        <dbReference type="SAM" id="MobiDB-lite"/>
    </source>
</evidence>
<evidence type="ECO:0000313" key="2">
    <source>
        <dbReference type="EMBL" id="DAA02807.1"/>
    </source>
</evidence>
<reference evidence="2" key="1">
    <citation type="journal article" date="2003" name="Genome Biol.">
        <title>An integrated gene annotation and transcriptional profiling approach towards the full gene content of the Drosophila genome.</title>
        <authorList>
            <person name="Hild M."/>
            <person name="Beckmann B."/>
            <person name="Haas S.A."/>
            <person name="Koch B."/>
            <person name="Solovyev V."/>
            <person name="Busold C."/>
            <person name="Fellenberg K."/>
            <person name="Boutros M."/>
            <person name="Vingron M."/>
            <person name="Sauer F."/>
            <person name="Hoheisel J.D."/>
            <person name="Paro R."/>
        </authorList>
    </citation>
    <scope>NUCLEOTIDE SEQUENCE</scope>
</reference>
<name>Q6ILQ4_DROME</name>
<protein>
    <submittedName>
        <fullName evidence="2">HDC08758</fullName>
    </submittedName>
</protein>
<feature type="region of interest" description="Disordered" evidence="1">
    <location>
        <begin position="57"/>
        <end position="85"/>
    </location>
</feature>
<sequence length="85" mass="9903">MTKDVCPYPCASVPLGVRVHECRSLFSRAADSESTRKAVWNRAVRVSRQQLIIARLTRQGKWHNPQQQEPQQPQQPQQQQQEMHI</sequence>
<proteinExistence type="predicted"/>
<gene>
    <name evidence="2" type="ORF">HDC08758</name>
</gene>
<organism evidence="2">
    <name type="scientific">Drosophila melanogaster</name>
    <name type="common">Fruit fly</name>
    <dbReference type="NCBI Taxonomy" id="7227"/>
    <lineage>
        <taxon>Eukaryota</taxon>
        <taxon>Metazoa</taxon>
        <taxon>Ecdysozoa</taxon>
        <taxon>Arthropoda</taxon>
        <taxon>Hexapoda</taxon>
        <taxon>Insecta</taxon>
        <taxon>Pterygota</taxon>
        <taxon>Neoptera</taxon>
        <taxon>Endopterygota</taxon>
        <taxon>Diptera</taxon>
        <taxon>Brachycera</taxon>
        <taxon>Muscomorpha</taxon>
        <taxon>Ephydroidea</taxon>
        <taxon>Drosophilidae</taxon>
        <taxon>Drosophila</taxon>
        <taxon>Sophophora</taxon>
    </lineage>
</organism>
<dbReference type="EMBL" id="BK001962">
    <property type="protein sequence ID" value="DAA02807.1"/>
    <property type="molecule type" value="Genomic_DNA"/>
</dbReference>